<dbReference type="Gene3D" id="3.40.50.1820">
    <property type="entry name" value="alpha/beta hydrolase"/>
    <property type="match status" value="1"/>
</dbReference>
<evidence type="ECO:0000256" key="6">
    <source>
        <dbReference type="ARBA" id="ARBA00023242"/>
    </source>
</evidence>
<sequence length="634" mass="71890">MEAEGSLFETSEMAANFLASTNLLLDSWRLCNLANSSASESAFVIQQNGPTGVVAFSGMHDLVFGSGSYVKDMVALQEGEGNGLFSGLGRHVDDSEEPVMVHVGLLQLFLGMYGCPSFQAQMKTLLEESKSIIITGHSIGGAIASLTTLWLLSYIQTIPSPPQILCITFGSPLLANKSLSKSLLRQRWTGNFCHIVLKHDIIPRLLFAPLFPINTQLHCLLQYIQSSLYSQHTPMTVTDEMKDQLFQFVLTYTEAVAKESAENVETVAGLLYWPFGNYLFCSEEGGVCVDNTVAVVKLLYLMLVTGNSGSCFEDHLKYGSCVERMSFQFLMRKGFLQGDVPMSSYDAGLKLAVESSGLASQESISRQAKESLKMAKQVGLTPNLCSARLAIALAKITPHRAQIEWYKTSCDESDNQMGYYDSFKRRQASKRDNQVNLFRIKLASFWDNVISKIDNNELPHDFHKRRKWVNAAHFYQLLVEPLDIAEYYRSGEHLKKGDYIRNGRERRHEVFDKWWKERERDNVVVVEEESKRSKYASLTQDSCFWGHVEEAKELVEKVRRERNSSNVVQLWQGIDEFERYARKLIDSMEVSSDVLVKNSSYNMLVEEVSELRLQMMQLPQLQNFVDVEMVPRQS</sequence>
<dbReference type="InterPro" id="IPR002921">
    <property type="entry name" value="Fungal_lipase-type"/>
</dbReference>
<reference evidence="10" key="2">
    <citation type="submission" date="2025-08" db="UniProtKB">
        <authorList>
            <consortium name="RefSeq"/>
        </authorList>
    </citation>
    <scope>IDENTIFICATION</scope>
    <source>
        <tissue evidence="10">Leaf</tissue>
    </source>
</reference>
<evidence type="ECO:0000256" key="2">
    <source>
        <dbReference type="ARBA" id="ARBA00004496"/>
    </source>
</evidence>
<keyword evidence="9" id="KW-1185">Reference proteome</keyword>
<dbReference type="Pfam" id="PF18117">
    <property type="entry name" value="EDS1_EP"/>
    <property type="match status" value="1"/>
</dbReference>
<dbReference type="KEGG" id="soe:110775576"/>
<dbReference type="GO" id="GO:0005634">
    <property type="term" value="C:nucleus"/>
    <property type="evidence" value="ECO:0007669"/>
    <property type="project" value="UniProtKB-SubCell"/>
</dbReference>
<dbReference type="CDD" id="cd00519">
    <property type="entry name" value="Lipase_3"/>
    <property type="match status" value="1"/>
</dbReference>
<evidence type="ECO:0000256" key="5">
    <source>
        <dbReference type="ARBA" id="ARBA00022821"/>
    </source>
</evidence>
<dbReference type="GO" id="GO:0006629">
    <property type="term" value="P:lipid metabolic process"/>
    <property type="evidence" value="ECO:0007669"/>
    <property type="project" value="InterPro"/>
</dbReference>
<feature type="domain" description="Fungal lipase-type" evidence="7">
    <location>
        <begin position="96"/>
        <end position="207"/>
    </location>
</feature>
<feature type="domain" description="EDS1 EP" evidence="8">
    <location>
        <begin position="401"/>
        <end position="611"/>
    </location>
</feature>
<dbReference type="GO" id="GO:0016787">
    <property type="term" value="F:hydrolase activity"/>
    <property type="evidence" value="ECO:0007669"/>
    <property type="project" value="UniProtKB-KW"/>
</dbReference>
<gene>
    <name evidence="10" type="primary">LOC110775576</name>
</gene>
<keyword evidence="6" id="KW-0539">Nucleus</keyword>
<proteinExistence type="predicted"/>
<dbReference type="InterPro" id="IPR029058">
    <property type="entry name" value="AB_hydrolase_fold"/>
</dbReference>
<reference evidence="9" key="1">
    <citation type="journal article" date="2021" name="Nat. Commun.">
        <title>Genomic analyses provide insights into spinach domestication and the genetic basis of agronomic traits.</title>
        <authorList>
            <person name="Cai X."/>
            <person name="Sun X."/>
            <person name="Xu C."/>
            <person name="Sun H."/>
            <person name="Wang X."/>
            <person name="Ge C."/>
            <person name="Zhang Z."/>
            <person name="Wang Q."/>
            <person name="Fei Z."/>
            <person name="Jiao C."/>
            <person name="Wang Q."/>
        </authorList>
    </citation>
    <scope>NUCLEOTIDE SEQUENCE [LARGE SCALE GENOMIC DNA]</scope>
    <source>
        <strain evidence="9">cv. Varoflay</strain>
    </source>
</reference>
<dbReference type="SUPFAM" id="SSF53474">
    <property type="entry name" value="alpha/beta-Hydrolases"/>
    <property type="match status" value="1"/>
</dbReference>
<evidence type="ECO:0000259" key="7">
    <source>
        <dbReference type="Pfam" id="PF01764"/>
    </source>
</evidence>
<dbReference type="GO" id="GO:0005737">
    <property type="term" value="C:cytoplasm"/>
    <property type="evidence" value="ECO:0007669"/>
    <property type="project" value="UniProtKB-SubCell"/>
</dbReference>
<evidence type="ECO:0000313" key="9">
    <source>
        <dbReference type="Proteomes" id="UP000813463"/>
    </source>
</evidence>
<dbReference type="PANTHER" id="PTHR47413:SF2">
    <property type="entry name" value="LIPASE-LIKE PAD4"/>
    <property type="match status" value="1"/>
</dbReference>
<evidence type="ECO:0000256" key="3">
    <source>
        <dbReference type="ARBA" id="ARBA00022490"/>
    </source>
</evidence>
<evidence type="ECO:0000256" key="4">
    <source>
        <dbReference type="ARBA" id="ARBA00022801"/>
    </source>
</evidence>
<keyword evidence="3" id="KW-0963">Cytoplasm</keyword>
<dbReference type="Pfam" id="PF01764">
    <property type="entry name" value="Lipase_3"/>
    <property type="match status" value="1"/>
</dbReference>
<comment type="subcellular location">
    <subcellularLocation>
        <location evidence="2">Cytoplasm</location>
    </subcellularLocation>
    <subcellularLocation>
        <location evidence="1">Nucleus</location>
    </subcellularLocation>
</comment>
<keyword evidence="4" id="KW-0378">Hydrolase</keyword>
<dbReference type="RefSeq" id="XP_021835882.2">
    <property type="nucleotide sequence ID" value="XM_021980190.2"/>
</dbReference>
<dbReference type="PANTHER" id="PTHR47413">
    <property type="entry name" value="LIPASE-LIKE PAD4"/>
    <property type="match status" value="1"/>
</dbReference>
<evidence type="ECO:0000313" key="10">
    <source>
        <dbReference type="RefSeq" id="XP_021835882.2"/>
    </source>
</evidence>
<dbReference type="AlphaFoldDB" id="A0A9R0HRY9"/>
<organism evidence="9 10">
    <name type="scientific">Spinacia oleracea</name>
    <name type="common">Spinach</name>
    <dbReference type="NCBI Taxonomy" id="3562"/>
    <lineage>
        <taxon>Eukaryota</taxon>
        <taxon>Viridiplantae</taxon>
        <taxon>Streptophyta</taxon>
        <taxon>Embryophyta</taxon>
        <taxon>Tracheophyta</taxon>
        <taxon>Spermatophyta</taxon>
        <taxon>Magnoliopsida</taxon>
        <taxon>eudicotyledons</taxon>
        <taxon>Gunneridae</taxon>
        <taxon>Pentapetalae</taxon>
        <taxon>Caryophyllales</taxon>
        <taxon>Chenopodiaceae</taxon>
        <taxon>Chenopodioideae</taxon>
        <taxon>Anserineae</taxon>
        <taxon>Spinacia</taxon>
    </lineage>
</organism>
<dbReference type="GeneID" id="110775576"/>
<name>A0A9R0HRY9_SPIOL</name>
<evidence type="ECO:0000259" key="8">
    <source>
        <dbReference type="Pfam" id="PF18117"/>
    </source>
</evidence>
<evidence type="ECO:0000256" key="1">
    <source>
        <dbReference type="ARBA" id="ARBA00004123"/>
    </source>
</evidence>
<dbReference type="Proteomes" id="UP000813463">
    <property type="component" value="Chromosome 4"/>
</dbReference>
<keyword evidence="5" id="KW-0611">Plant defense</keyword>
<dbReference type="InterPro" id="IPR041266">
    <property type="entry name" value="EDS1_EP"/>
</dbReference>
<accession>A0A9R0HRY9</accession>
<dbReference type="GO" id="GO:0009862">
    <property type="term" value="P:systemic acquired resistance, salicylic acid mediated signaling pathway"/>
    <property type="evidence" value="ECO:0000318"/>
    <property type="project" value="GO_Central"/>
</dbReference>
<protein>
    <submittedName>
        <fullName evidence="10">Lipase-like PAD4</fullName>
    </submittedName>
</protein>